<protein>
    <recommendedName>
        <fullName evidence="4">CNNM transmembrane domain-containing protein</fullName>
    </recommendedName>
</protein>
<dbReference type="Proteomes" id="UP000008544">
    <property type="component" value="Chromosome"/>
</dbReference>
<keyword evidence="1" id="KW-1133">Transmembrane helix</keyword>
<evidence type="ECO:0000256" key="1">
    <source>
        <dbReference type="SAM" id="Phobius"/>
    </source>
</evidence>
<dbReference type="eggNOG" id="COG4536">
    <property type="taxonomic scope" value="Bacteria"/>
</dbReference>
<feature type="transmembrane region" description="Helical" evidence="1">
    <location>
        <begin position="133"/>
        <end position="154"/>
    </location>
</feature>
<dbReference type="RefSeq" id="WP_012302124.1">
    <property type="nucleotide sequence ID" value="NC_010424.1"/>
</dbReference>
<feature type="transmembrane region" description="Helical" evidence="1">
    <location>
        <begin position="166"/>
        <end position="185"/>
    </location>
</feature>
<sequence length="195" mass="20937">MANDNGPPSYRHLVMVGLGTLVATIVISLFAETTVRQVANLGIALFLLVIIIAINVVFDIIGTAAAASREAPFHAKAAKKVFGAQHSVYLVRNRDKVANFTQDVIGDIAGIVAGALGIGLITRVVLTHPDIDAIVFSVLITAVIASLIVTGKAYGKRIAVRRATQIIFIVGKILAGFERLVFWRAEPGRRQRKSR</sequence>
<dbReference type="KEGG" id="dau:Daud_1026"/>
<keyword evidence="1" id="KW-0472">Membrane</keyword>
<feature type="transmembrane region" description="Helical" evidence="1">
    <location>
        <begin position="43"/>
        <end position="67"/>
    </location>
</feature>
<proteinExistence type="predicted"/>
<evidence type="ECO:0008006" key="4">
    <source>
        <dbReference type="Google" id="ProtNLM"/>
    </source>
</evidence>
<dbReference type="HOGENOM" id="CLU_096497_0_0_9"/>
<accession>B1I3J5</accession>
<gene>
    <name evidence="2" type="ordered locus">Daud_1026</name>
</gene>
<dbReference type="STRING" id="477974.Daud_1026"/>
<reference evidence="3" key="1">
    <citation type="submission" date="2007-10" db="EMBL/GenBank/DDBJ databases">
        <title>Complete sequence of chromosome of Desulforudis audaxviator MP104C.</title>
        <authorList>
            <person name="Copeland A."/>
            <person name="Lucas S."/>
            <person name="Lapidus A."/>
            <person name="Barry K."/>
            <person name="Glavina del Rio T."/>
            <person name="Dalin E."/>
            <person name="Tice H."/>
            <person name="Bruce D."/>
            <person name="Pitluck S."/>
            <person name="Lowry S.R."/>
            <person name="Larimer F."/>
            <person name="Land M.L."/>
            <person name="Hauser L."/>
            <person name="Kyrpides N."/>
            <person name="Ivanova N.N."/>
            <person name="Richardson P."/>
        </authorList>
    </citation>
    <scope>NUCLEOTIDE SEQUENCE [LARGE SCALE GENOMIC DNA]</scope>
    <source>
        <strain evidence="3">MP104C</strain>
    </source>
</reference>
<dbReference type="EMBL" id="CP000860">
    <property type="protein sequence ID" value="ACA59538.1"/>
    <property type="molecule type" value="Genomic_DNA"/>
</dbReference>
<evidence type="ECO:0000313" key="3">
    <source>
        <dbReference type="Proteomes" id="UP000008544"/>
    </source>
</evidence>
<dbReference type="AlphaFoldDB" id="B1I3J5"/>
<dbReference type="OrthoDB" id="2111373at2"/>
<name>B1I3J5_DESAP</name>
<feature type="transmembrane region" description="Helical" evidence="1">
    <location>
        <begin position="104"/>
        <end position="126"/>
    </location>
</feature>
<reference evidence="2 3" key="2">
    <citation type="journal article" date="2008" name="Science">
        <title>Environmental genomics reveals a single-species ecosystem deep within Earth.</title>
        <authorList>
            <person name="Chivian D."/>
            <person name="Brodie E.L."/>
            <person name="Alm E.J."/>
            <person name="Culley D.E."/>
            <person name="Dehal P.S."/>
            <person name="Desantis T.Z."/>
            <person name="Gihring T.M."/>
            <person name="Lapidus A."/>
            <person name="Lin L.H."/>
            <person name="Lowry S.R."/>
            <person name="Moser D.P."/>
            <person name="Richardson P.M."/>
            <person name="Southam G."/>
            <person name="Wanger G."/>
            <person name="Pratt L.M."/>
            <person name="Andersen G.L."/>
            <person name="Hazen T.C."/>
            <person name="Brockman F.J."/>
            <person name="Arkin A.P."/>
            <person name="Onstott T.C."/>
        </authorList>
    </citation>
    <scope>NUCLEOTIDE SEQUENCE [LARGE SCALE GENOMIC DNA]</scope>
    <source>
        <strain evidence="2 3">MP104C</strain>
    </source>
</reference>
<feature type="transmembrane region" description="Helical" evidence="1">
    <location>
        <begin position="12"/>
        <end position="31"/>
    </location>
</feature>
<keyword evidence="3" id="KW-1185">Reference proteome</keyword>
<organism evidence="2 3">
    <name type="scientific">Desulforudis audaxviator (strain MP104C)</name>
    <dbReference type="NCBI Taxonomy" id="477974"/>
    <lineage>
        <taxon>Bacteria</taxon>
        <taxon>Bacillati</taxon>
        <taxon>Bacillota</taxon>
        <taxon>Clostridia</taxon>
        <taxon>Thermoanaerobacterales</taxon>
        <taxon>Candidatus Desulforudaceae</taxon>
        <taxon>Candidatus Desulforudis</taxon>
    </lineage>
</organism>
<evidence type="ECO:0000313" key="2">
    <source>
        <dbReference type="EMBL" id="ACA59538.1"/>
    </source>
</evidence>
<keyword evidence="1" id="KW-0812">Transmembrane</keyword>